<name>A0ABX4MM23_9RHOB</name>
<comment type="similarity">
    <text evidence="2">Belongs to the outer membrane factor (OMF) (TC 1.B.17) family.</text>
</comment>
<evidence type="ECO:0000256" key="6">
    <source>
        <dbReference type="ARBA" id="ARBA00023136"/>
    </source>
</evidence>
<dbReference type="Pfam" id="PF02321">
    <property type="entry name" value="OEP"/>
    <property type="match status" value="1"/>
</dbReference>
<dbReference type="Gene3D" id="1.20.1600.10">
    <property type="entry name" value="Outer membrane efflux proteins (OEP)"/>
    <property type="match status" value="1"/>
</dbReference>
<keyword evidence="9" id="KW-1185">Reference proteome</keyword>
<dbReference type="SUPFAM" id="SSF56954">
    <property type="entry name" value="Outer membrane efflux proteins (OEP)"/>
    <property type="match status" value="1"/>
</dbReference>
<evidence type="ECO:0000256" key="1">
    <source>
        <dbReference type="ARBA" id="ARBA00004442"/>
    </source>
</evidence>
<evidence type="ECO:0000256" key="2">
    <source>
        <dbReference type="ARBA" id="ARBA00007613"/>
    </source>
</evidence>
<evidence type="ECO:0000256" key="7">
    <source>
        <dbReference type="ARBA" id="ARBA00023237"/>
    </source>
</evidence>
<evidence type="ECO:0000313" key="9">
    <source>
        <dbReference type="Proteomes" id="UP000231702"/>
    </source>
</evidence>
<dbReference type="PANTHER" id="PTHR30026">
    <property type="entry name" value="OUTER MEMBRANE PROTEIN TOLC"/>
    <property type="match status" value="1"/>
</dbReference>
<keyword evidence="3" id="KW-0813">Transport</keyword>
<keyword evidence="4" id="KW-1134">Transmembrane beta strand</keyword>
<proteinExistence type="inferred from homology"/>
<dbReference type="InterPro" id="IPR003423">
    <property type="entry name" value="OMP_efflux"/>
</dbReference>
<comment type="subcellular location">
    <subcellularLocation>
        <location evidence="1">Cell outer membrane</location>
    </subcellularLocation>
</comment>
<reference evidence="8 9" key="1">
    <citation type="journal article" date="2018" name="Int. J. Syst. Evol. Microbiol.">
        <title>Pseudooceanicola lipolyticus sp. nov., a marine alphaproteobacterium, reclassification of Oceanicola flagellatus as Pseudooceanicola flagellatus comb. nov. and emended description of the genus Pseudooceanicola.</title>
        <authorList>
            <person name="Huang M.-M."/>
            <person name="Guo L.-L."/>
            <person name="Wu Y.-H."/>
            <person name="Lai Q.-L."/>
            <person name="Shao Z.-Z."/>
            <person name="Wang C.-S."/>
            <person name="Wu M."/>
            <person name="Xu X.-W."/>
        </authorList>
    </citation>
    <scope>NUCLEOTIDE SEQUENCE [LARGE SCALE GENOMIC DNA]</scope>
    <source>
        <strain evidence="8 9">Ar-45</strain>
    </source>
</reference>
<keyword evidence="5" id="KW-0812">Transmembrane</keyword>
<dbReference type="PANTHER" id="PTHR30026:SF20">
    <property type="entry name" value="OUTER MEMBRANE PROTEIN TOLC"/>
    <property type="match status" value="1"/>
</dbReference>
<keyword evidence="7" id="KW-0998">Cell outer membrane</keyword>
<evidence type="ECO:0000256" key="4">
    <source>
        <dbReference type="ARBA" id="ARBA00022452"/>
    </source>
</evidence>
<dbReference type="EMBL" id="PGTD01000022">
    <property type="protein sequence ID" value="PJE26458.1"/>
    <property type="molecule type" value="Genomic_DNA"/>
</dbReference>
<keyword evidence="6" id="KW-0472">Membrane</keyword>
<dbReference type="Proteomes" id="UP000231702">
    <property type="component" value="Unassembled WGS sequence"/>
</dbReference>
<protein>
    <submittedName>
        <fullName evidence="8">TolC family protein</fullName>
    </submittedName>
</protein>
<comment type="caution">
    <text evidence="8">The sequence shown here is derived from an EMBL/GenBank/DDBJ whole genome shotgun (WGS) entry which is preliminary data.</text>
</comment>
<gene>
    <name evidence="8" type="ORF">CVM39_17575</name>
</gene>
<dbReference type="InterPro" id="IPR051906">
    <property type="entry name" value="TolC-like"/>
</dbReference>
<evidence type="ECO:0000313" key="8">
    <source>
        <dbReference type="EMBL" id="PJE26458.1"/>
    </source>
</evidence>
<evidence type="ECO:0000256" key="5">
    <source>
        <dbReference type="ARBA" id="ARBA00022692"/>
    </source>
</evidence>
<accession>A0ABX4MM23</accession>
<organism evidence="8 9">
    <name type="scientific">Pseudooceanicola antarcticus</name>
    <dbReference type="NCBI Taxonomy" id="1247613"/>
    <lineage>
        <taxon>Bacteria</taxon>
        <taxon>Pseudomonadati</taxon>
        <taxon>Pseudomonadota</taxon>
        <taxon>Alphaproteobacteria</taxon>
        <taxon>Rhodobacterales</taxon>
        <taxon>Paracoccaceae</taxon>
        <taxon>Pseudooceanicola</taxon>
    </lineage>
</organism>
<evidence type="ECO:0000256" key="3">
    <source>
        <dbReference type="ARBA" id="ARBA00022448"/>
    </source>
</evidence>
<sequence length="433" mass="47922">MAGLALAAPVAAQQQVTLSEAARLMQSGELDLQLIELEQQVAQEVVTQAKGERRPRVRLSLNYIQTQQEIINQDNTTFQEGSSTYPTMNVTLAITQPIYDAVRFKALPLARAEEELVKAQAVAAQNELSRNFVASFLRVASAQLQLDEAEAILRARTQLERDIGLLVDGGRADADRQYRAQGDVFAARADRAEAEMGISEALFGLHRFTGPEVEGVRFNANASVAQFRSFQDTFSPERLAELNPDVQVAKASLVVAQRQLERVRAAFRPTANLTLESEYEQTEGSLFGGGSTVTSTELGLELGWSVYEGGVRRSQKRESETRVKMAELRLEQAQQLAERRYQSLVAALQRSLEAVQATASDRRVASERYNAALEQVEAGRQTSEVVLESRLRRDTMNLRSQLARLRAIQLQAELYALFGALDLETLSQDFAGA</sequence>